<evidence type="ECO:0000256" key="1">
    <source>
        <dbReference type="SAM" id="Phobius"/>
    </source>
</evidence>
<dbReference type="NCBIfam" id="TIGR02532">
    <property type="entry name" value="IV_pilin_GFxxxE"/>
    <property type="match status" value="1"/>
</dbReference>
<feature type="transmembrane region" description="Helical" evidence="1">
    <location>
        <begin position="20"/>
        <end position="44"/>
    </location>
</feature>
<protein>
    <submittedName>
        <fullName evidence="2">Prepilin-type N-terminal cleavage/methylation domain-containing protein</fullName>
    </submittedName>
</protein>
<accession>A0ABT1RS44</accession>
<dbReference type="SUPFAM" id="SSF54523">
    <property type="entry name" value="Pili subunits"/>
    <property type="match status" value="1"/>
</dbReference>
<dbReference type="InterPro" id="IPR012902">
    <property type="entry name" value="N_methyl_site"/>
</dbReference>
<name>A0ABT1RS44_9FIRM</name>
<comment type="caution">
    <text evidence="2">The sequence shown here is derived from an EMBL/GenBank/DDBJ whole genome shotgun (WGS) entry which is preliminary data.</text>
</comment>
<keyword evidence="3" id="KW-1185">Reference proteome</keyword>
<organism evidence="2 3">
    <name type="scientific">Anaerovorax odorimutans</name>
    <dbReference type="NCBI Taxonomy" id="109327"/>
    <lineage>
        <taxon>Bacteria</taxon>
        <taxon>Bacillati</taxon>
        <taxon>Bacillota</taxon>
        <taxon>Clostridia</taxon>
        <taxon>Peptostreptococcales</taxon>
        <taxon>Anaerovoracaceae</taxon>
        <taxon>Anaerovorax</taxon>
    </lineage>
</organism>
<dbReference type="PROSITE" id="PS00409">
    <property type="entry name" value="PROKAR_NTER_METHYL"/>
    <property type="match status" value="1"/>
</dbReference>
<proteinExistence type="predicted"/>
<sequence length="163" mass="17817">MIIEKRVTKKQNTRRGFTLVEVIVVLVVLAILAAVLVPTMIGWIRKANEKAAIVEAENILRAAQTFAVEMAANPDAEWKENDGTIVLKNFGPPYSGSVKEIMELAELSDPDAASGELEDDIIFKNYKVDTFTYKIPAATITYHAQPGGSGENSYTAGFTIEPN</sequence>
<dbReference type="InterPro" id="IPR045584">
    <property type="entry name" value="Pilin-like"/>
</dbReference>
<keyword evidence="1" id="KW-1133">Transmembrane helix</keyword>
<keyword evidence="1" id="KW-0472">Membrane</keyword>
<evidence type="ECO:0000313" key="3">
    <source>
        <dbReference type="Proteomes" id="UP001524502"/>
    </source>
</evidence>
<dbReference type="Proteomes" id="UP001524502">
    <property type="component" value="Unassembled WGS sequence"/>
</dbReference>
<keyword evidence="1" id="KW-0812">Transmembrane</keyword>
<dbReference type="Pfam" id="PF07963">
    <property type="entry name" value="N_methyl"/>
    <property type="match status" value="1"/>
</dbReference>
<dbReference type="Gene3D" id="3.30.700.10">
    <property type="entry name" value="Glycoprotein, Type 4 Pilin"/>
    <property type="match status" value="1"/>
</dbReference>
<reference evidence="2 3" key="1">
    <citation type="submission" date="2022-06" db="EMBL/GenBank/DDBJ databases">
        <title>Isolation of gut microbiota from human fecal samples.</title>
        <authorList>
            <person name="Pamer E.G."/>
            <person name="Barat B."/>
            <person name="Waligurski E."/>
            <person name="Medina S."/>
            <person name="Paddock L."/>
            <person name="Mostad J."/>
        </authorList>
    </citation>
    <scope>NUCLEOTIDE SEQUENCE [LARGE SCALE GENOMIC DNA]</scope>
    <source>
        <strain evidence="2 3">SL.3.17</strain>
    </source>
</reference>
<gene>
    <name evidence="2" type="ORF">NE619_14905</name>
</gene>
<dbReference type="RefSeq" id="WP_256133215.1">
    <property type="nucleotide sequence ID" value="NZ_JANFXK010000019.1"/>
</dbReference>
<dbReference type="EMBL" id="JANFXK010000019">
    <property type="protein sequence ID" value="MCQ4638024.1"/>
    <property type="molecule type" value="Genomic_DNA"/>
</dbReference>
<evidence type="ECO:0000313" key="2">
    <source>
        <dbReference type="EMBL" id="MCQ4638024.1"/>
    </source>
</evidence>